<dbReference type="HOGENOM" id="CLU_2466138_0_0_9"/>
<dbReference type="AlphaFoldDB" id="X4Z660"/>
<dbReference type="Proteomes" id="UP000019772">
    <property type="component" value="Chromosome"/>
</dbReference>
<organism evidence="1 2">
    <name type="scientific">Paenibacillus sabinae T27</name>
    <dbReference type="NCBI Taxonomy" id="1268072"/>
    <lineage>
        <taxon>Bacteria</taxon>
        <taxon>Bacillati</taxon>
        <taxon>Bacillota</taxon>
        <taxon>Bacilli</taxon>
        <taxon>Bacillales</taxon>
        <taxon>Paenibacillaceae</taxon>
        <taxon>Paenibacillus</taxon>
    </lineage>
</organism>
<evidence type="ECO:0000313" key="1">
    <source>
        <dbReference type="EMBL" id="AHV95256.1"/>
    </source>
</evidence>
<proteinExistence type="predicted"/>
<dbReference type="STRING" id="1268072.PSAB_01600"/>
<gene>
    <name evidence="1" type="ORF">PSAB_01600</name>
</gene>
<evidence type="ECO:0000313" key="2">
    <source>
        <dbReference type="Proteomes" id="UP000019772"/>
    </source>
</evidence>
<dbReference type="EMBL" id="CP004078">
    <property type="protein sequence ID" value="AHV95256.1"/>
    <property type="molecule type" value="Genomic_DNA"/>
</dbReference>
<name>X4Z660_9BACL</name>
<sequence>MQDRIVHIHKAIKHREPVWEIPLGIPHDIHRESNNRYMGNHSKDSPIDHNNMKYNKDIPNNTGHTYNCAKQQHILFISIISIPILCYL</sequence>
<accession>X4Z660</accession>
<dbReference type="KEGG" id="psab:PSAB_01600"/>
<protein>
    <submittedName>
        <fullName evidence="1">Uncharacterized protein</fullName>
    </submittedName>
</protein>
<reference evidence="1 2" key="1">
    <citation type="journal article" date="2014" name="PLoS Genet.">
        <title>Comparative Genomic Analysis of N2-Fixing and Non-N2-Fixing Paenibacillus spp.: Organization, Evolution and Expression of the Nitrogen Fixation Genes.</title>
        <authorList>
            <person name="Xie J.B."/>
            <person name="Du Z."/>
            <person name="Bai L."/>
            <person name="Tian C."/>
            <person name="Zhang Y."/>
            <person name="Xie J.Y."/>
            <person name="Wang T."/>
            <person name="Liu X."/>
            <person name="Chen X."/>
            <person name="Cheng Q."/>
            <person name="Chen S."/>
            <person name="Li J."/>
        </authorList>
    </citation>
    <scope>NUCLEOTIDE SEQUENCE [LARGE SCALE GENOMIC DNA]</scope>
    <source>
        <strain evidence="1 2">T27</strain>
    </source>
</reference>
<keyword evidence="2" id="KW-1185">Reference proteome</keyword>